<evidence type="ECO:0000259" key="5">
    <source>
        <dbReference type="Pfam" id="PF06094"/>
    </source>
</evidence>
<accession>A0A835GKP2</accession>
<name>A0A835GKP2_SPOEX</name>
<evidence type="ECO:0000313" key="6">
    <source>
        <dbReference type="EMBL" id="KAF9420665.1"/>
    </source>
</evidence>
<keyword evidence="7" id="KW-1185">Reference proteome</keyword>
<feature type="compositionally biased region" description="Basic and acidic residues" evidence="4">
    <location>
        <begin position="174"/>
        <end position="188"/>
    </location>
</feature>
<dbReference type="PANTHER" id="PTHR12510:SF4">
    <property type="entry name" value="GAMMA-GLUTAMYLAMINECYCLOTRANSFERASE"/>
    <property type="match status" value="1"/>
</dbReference>
<feature type="region of interest" description="Disordered" evidence="4">
    <location>
        <begin position="173"/>
        <end position="205"/>
    </location>
</feature>
<organism evidence="6 7">
    <name type="scientific">Spodoptera exigua</name>
    <name type="common">Beet armyworm</name>
    <name type="synonym">Noctua fulgens</name>
    <dbReference type="NCBI Taxonomy" id="7107"/>
    <lineage>
        <taxon>Eukaryota</taxon>
        <taxon>Metazoa</taxon>
        <taxon>Ecdysozoa</taxon>
        <taxon>Arthropoda</taxon>
        <taxon>Hexapoda</taxon>
        <taxon>Insecta</taxon>
        <taxon>Pterygota</taxon>
        <taxon>Neoptera</taxon>
        <taxon>Endopterygota</taxon>
        <taxon>Lepidoptera</taxon>
        <taxon>Glossata</taxon>
        <taxon>Ditrysia</taxon>
        <taxon>Noctuoidea</taxon>
        <taxon>Noctuidae</taxon>
        <taxon>Amphipyrinae</taxon>
        <taxon>Spodoptera</taxon>
    </lineage>
</organism>
<feature type="active site" description="Proton acceptor" evidence="2">
    <location>
        <position position="113"/>
    </location>
</feature>
<sequence>MHKFTAIPVHKIPKPIGVHAIRTIMQKVFVYGTLKRNQPNNYWLQDPNNGVGNFLADGYTKTKYPLIIATKYNVPFLLHSPGNGHFVQGKYHHFICEIYDVDEKMLGKLDILEDHPNYYVREIDDIVVKNTLSKHSQTEKCWVYFLKNFKPELLQRPFYDNYDSLGSHGLQYMDRSKRDPKYNHKSEIKSNPSNYVRSDPEPTPP</sequence>
<proteinExistence type="inferred from homology"/>
<evidence type="ECO:0000256" key="1">
    <source>
        <dbReference type="ARBA" id="ARBA00008861"/>
    </source>
</evidence>
<reference evidence="6" key="1">
    <citation type="submission" date="2020-08" db="EMBL/GenBank/DDBJ databases">
        <title>Spodoptera exigua strain:BAW_Kor-Di-RS1 Genome sequencing and assembly.</title>
        <authorList>
            <person name="Kim J."/>
            <person name="Nam H.Y."/>
            <person name="Kwon M."/>
            <person name="Choi J.H."/>
            <person name="Cho S.R."/>
            <person name="Kim G.-H."/>
        </authorList>
    </citation>
    <scope>NUCLEOTIDE SEQUENCE</scope>
    <source>
        <strain evidence="6">BAW_Kor-Di-RS1</strain>
        <tissue evidence="6">Whole-body</tissue>
    </source>
</reference>
<dbReference type="PANTHER" id="PTHR12510">
    <property type="entry name" value="TROPONIN C-AKIN-1 PROTEIN"/>
    <property type="match status" value="1"/>
</dbReference>
<dbReference type="AlphaFoldDB" id="A0A835GKP2"/>
<evidence type="ECO:0000256" key="3">
    <source>
        <dbReference type="RuleBase" id="RU367036"/>
    </source>
</evidence>
<evidence type="ECO:0000313" key="7">
    <source>
        <dbReference type="Proteomes" id="UP000648187"/>
    </source>
</evidence>
<dbReference type="Gene3D" id="3.10.490.10">
    <property type="entry name" value="Gamma-glutamyl cyclotransferase-like"/>
    <property type="match status" value="1"/>
</dbReference>
<protein>
    <recommendedName>
        <fullName evidence="3">Gamma-glutamylcyclotransferase family protein</fullName>
    </recommendedName>
</protein>
<dbReference type="EMBL" id="JACKWZ010000030">
    <property type="protein sequence ID" value="KAF9420665.1"/>
    <property type="molecule type" value="Genomic_DNA"/>
</dbReference>
<dbReference type="InterPro" id="IPR039126">
    <property type="entry name" value="GGACT"/>
</dbReference>
<evidence type="ECO:0000256" key="2">
    <source>
        <dbReference type="PIRSR" id="PIRSR639126-1"/>
    </source>
</evidence>
<dbReference type="InterPro" id="IPR036568">
    <property type="entry name" value="GGCT-like_sf"/>
</dbReference>
<comment type="caution">
    <text evidence="6">The sequence shown here is derived from an EMBL/GenBank/DDBJ whole genome shotgun (WGS) entry which is preliminary data.</text>
</comment>
<evidence type="ECO:0000256" key="4">
    <source>
        <dbReference type="SAM" id="MobiDB-lite"/>
    </source>
</evidence>
<feature type="domain" description="Gamma-glutamylcyclotransferase AIG2-like" evidence="5">
    <location>
        <begin position="28"/>
        <end position="154"/>
    </location>
</feature>
<comment type="similarity">
    <text evidence="1 3">Belongs to the gamma-glutamylcyclotransferase family.</text>
</comment>
<dbReference type="InterPro" id="IPR013024">
    <property type="entry name" value="GGCT-like"/>
</dbReference>
<dbReference type="GO" id="GO:0061929">
    <property type="term" value="F:gamma-glutamylaminecyclotransferase activity"/>
    <property type="evidence" value="ECO:0007669"/>
    <property type="project" value="InterPro"/>
</dbReference>
<dbReference type="InterPro" id="IPR009288">
    <property type="entry name" value="AIG2-like_dom"/>
</dbReference>
<dbReference type="GO" id="GO:0005829">
    <property type="term" value="C:cytosol"/>
    <property type="evidence" value="ECO:0007669"/>
    <property type="project" value="TreeGrafter"/>
</dbReference>
<dbReference type="SUPFAM" id="SSF110857">
    <property type="entry name" value="Gamma-glutamyl cyclotransferase-like"/>
    <property type="match status" value="1"/>
</dbReference>
<dbReference type="CDD" id="cd06661">
    <property type="entry name" value="GGCT_like"/>
    <property type="match status" value="1"/>
</dbReference>
<gene>
    <name evidence="6" type="ORF">HW555_003212</name>
</gene>
<dbReference type="Pfam" id="PF06094">
    <property type="entry name" value="GGACT"/>
    <property type="match status" value="1"/>
</dbReference>
<dbReference type="Proteomes" id="UP000648187">
    <property type="component" value="Unassembled WGS sequence"/>
</dbReference>